<dbReference type="EMBL" id="MCFA01000023">
    <property type="protein sequence ID" value="ORY15742.1"/>
    <property type="molecule type" value="Genomic_DNA"/>
</dbReference>
<keyword evidence="2" id="KW-1185">Reference proteome</keyword>
<evidence type="ECO:0000313" key="1">
    <source>
        <dbReference type="EMBL" id="ORY15742.1"/>
    </source>
</evidence>
<dbReference type="AlphaFoldDB" id="A0A1Y1ZZQ7"/>
<proteinExistence type="predicted"/>
<accession>A0A1Y1ZZQ7</accession>
<gene>
    <name evidence="1" type="ORF">BCR34DRAFT_584914</name>
</gene>
<name>A0A1Y1ZZQ7_9PLEO</name>
<comment type="caution">
    <text evidence="1">The sequence shown here is derived from an EMBL/GenBank/DDBJ whole genome shotgun (WGS) entry which is preliminary data.</text>
</comment>
<organism evidence="1 2">
    <name type="scientific">Clohesyomyces aquaticus</name>
    <dbReference type="NCBI Taxonomy" id="1231657"/>
    <lineage>
        <taxon>Eukaryota</taxon>
        <taxon>Fungi</taxon>
        <taxon>Dikarya</taxon>
        <taxon>Ascomycota</taxon>
        <taxon>Pezizomycotina</taxon>
        <taxon>Dothideomycetes</taxon>
        <taxon>Pleosporomycetidae</taxon>
        <taxon>Pleosporales</taxon>
        <taxon>Lindgomycetaceae</taxon>
        <taxon>Clohesyomyces</taxon>
    </lineage>
</organism>
<evidence type="ECO:0000313" key="2">
    <source>
        <dbReference type="Proteomes" id="UP000193144"/>
    </source>
</evidence>
<protein>
    <submittedName>
        <fullName evidence="1">Uncharacterized protein</fullName>
    </submittedName>
</protein>
<reference evidence="1 2" key="1">
    <citation type="submission" date="2016-07" db="EMBL/GenBank/DDBJ databases">
        <title>Pervasive Adenine N6-methylation of Active Genes in Fungi.</title>
        <authorList>
            <consortium name="DOE Joint Genome Institute"/>
            <person name="Mondo S.J."/>
            <person name="Dannebaum R.O."/>
            <person name="Kuo R.C."/>
            <person name="Labutti K."/>
            <person name="Haridas S."/>
            <person name="Kuo A."/>
            <person name="Salamov A."/>
            <person name="Ahrendt S.R."/>
            <person name="Lipzen A."/>
            <person name="Sullivan W."/>
            <person name="Andreopoulos W.B."/>
            <person name="Clum A."/>
            <person name="Lindquist E."/>
            <person name="Daum C."/>
            <person name="Ramamoorthy G.K."/>
            <person name="Gryganskyi A."/>
            <person name="Culley D."/>
            <person name="Magnuson J.K."/>
            <person name="James T.Y."/>
            <person name="O'Malley M.A."/>
            <person name="Stajich J.E."/>
            <person name="Spatafora J.W."/>
            <person name="Visel A."/>
            <person name="Grigoriev I.V."/>
        </authorList>
    </citation>
    <scope>NUCLEOTIDE SEQUENCE [LARGE SCALE GENOMIC DNA]</scope>
    <source>
        <strain evidence="1 2">CBS 115471</strain>
    </source>
</reference>
<sequence length="219" mass="24697">MACHEGRGLDTGLTRVVVALGLEDVLSLNRYKSLLKEDCSDEECSRRIRYVLRRLRIIHHFEMNTTVGFGGATTSWLKWPLPNTAYISQDSTSSRNGGAPIGRKCILGQPRGQSLWETFGFCFNSMPRKKVDSKKFESMQSMLFESFATLLRAILESASLWVVWTSPHRLHGEYSNQGDFALEEGPSLERWGIKLGEKRSKLGSLMFGIKPTLLVSEYG</sequence>
<dbReference type="Proteomes" id="UP000193144">
    <property type="component" value="Unassembled WGS sequence"/>
</dbReference>